<comment type="caution">
    <text evidence="1">The sequence shown here is derived from an EMBL/GenBank/DDBJ whole genome shotgun (WGS) entry which is preliminary data.</text>
</comment>
<dbReference type="EMBL" id="CAKOFQ010006873">
    <property type="protein sequence ID" value="CAH1978646.1"/>
    <property type="molecule type" value="Genomic_DNA"/>
</dbReference>
<evidence type="ECO:0000313" key="2">
    <source>
        <dbReference type="Proteomes" id="UP001152888"/>
    </source>
</evidence>
<dbReference type="AlphaFoldDB" id="A0A9P0KLB0"/>
<keyword evidence="2" id="KW-1185">Reference proteome</keyword>
<accession>A0A9P0KLB0</accession>
<reference evidence="1" key="1">
    <citation type="submission" date="2022-03" db="EMBL/GenBank/DDBJ databases">
        <authorList>
            <person name="Sayadi A."/>
        </authorList>
    </citation>
    <scope>NUCLEOTIDE SEQUENCE</scope>
</reference>
<proteinExistence type="predicted"/>
<gene>
    <name evidence="1" type="ORF">ACAOBT_LOCUS13216</name>
</gene>
<protein>
    <submittedName>
        <fullName evidence="1">Uncharacterized protein</fullName>
    </submittedName>
</protein>
<organism evidence="1 2">
    <name type="scientific">Acanthoscelides obtectus</name>
    <name type="common">Bean weevil</name>
    <name type="synonym">Bruchus obtectus</name>
    <dbReference type="NCBI Taxonomy" id="200917"/>
    <lineage>
        <taxon>Eukaryota</taxon>
        <taxon>Metazoa</taxon>
        <taxon>Ecdysozoa</taxon>
        <taxon>Arthropoda</taxon>
        <taxon>Hexapoda</taxon>
        <taxon>Insecta</taxon>
        <taxon>Pterygota</taxon>
        <taxon>Neoptera</taxon>
        <taxon>Endopterygota</taxon>
        <taxon>Coleoptera</taxon>
        <taxon>Polyphaga</taxon>
        <taxon>Cucujiformia</taxon>
        <taxon>Chrysomeloidea</taxon>
        <taxon>Chrysomelidae</taxon>
        <taxon>Bruchinae</taxon>
        <taxon>Bruchini</taxon>
        <taxon>Acanthoscelides</taxon>
    </lineage>
</organism>
<name>A0A9P0KLB0_ACAOB</name>
<dbReference type="Proteomes" id="UP001152888">
    <property type="component" value="Unassembled WGS sequence"/>
</dbReference>
<evidence type="ECO:0000313" key="1">
    <source>
        <dbReference type="EMBL" id="CAH1978646.1"/>
    </source>
</evidence>
<sequence>MALLICQEHKGKGINRALLYQERWKGKNYLPEEGSRQLICTIPLLTYLRTTALSLQHKPKMIVMDECCIKLYLKTY</sequence>
<dbReference type="OrthoDB" id="424834at2759"/>